<evidence type="ECO:0000313" key="2">
    <source>
        <dbReference type="EMBL" id="KAA8568334.1"/>
    </source>
</evidence>
<reference evidence="2 3" key="1">
    <citation type="submission" date="2019-06" db="EMBL/GenBank/DDBJ databases">
        <title>Genome Sequence of the Brown Rot Fungal Pathogen Monilinia fructicola.</title>
        <authorList>
            <person name="De Miccolis Angelini R.M."/>
            <person name="Landi L."/>
            <person name="Abate D."/>
            <person name="Pollastro S."/>
            <person name="Romanazzi G."/>
            <person name="Faretra F."/>
        </authorList>
    </citation>
    <scope>NUCLEOTIDE SEQUENCE [LARGE SCALE GENOMIC DNA]</scope>
    <source>
        <strain evidence="2 3">Mfrc123</strain>
    </source>
</reference>
<gene>
    <name evidence="2" type="ORF">EYC84_007370</name>
</gene>
<comment type="caution">
    <text evidence="2">The sequence shown here is derived from an EMBL/GenBank/DDBJ whole genome shotgun (WGS) entry which is preliminary data.</text>
</comment>
<dbReference type="EMBL" id="VICG01000009">
    <property type="protein sequence ID" value="KAA8568334.1"/>
    <property type="molecule type" value="Genomic_DNA"/>
</dbReference>
<evidence type="ECO:0000256" key="1">
    <source>
        <dbReference type="SAM" id="MobiDB-lite"/>
    </source>
</evidence>
<dbReference type="Proteomes" id="UP000322873">
    <property type="component" value="Unassembled WGS sequence"/>
</dbReference>
<feature type="region of interest" description="Disordered" evidence="1">
    <location>
        <begin position="1"/>
        <end position="34"/>
    </location>
</feature>
<keyword evidence="3" id="KW-1185">Reference proteome</keyword>
<name>A0A5M9JG29_MONFR</name>
<accession>A0A5M9JG29</accession>
<dbReference type="AlphaFoldDB" id="A0A5M9JG29"/>
<proteinExistence type="predicted"/>
<organism evidence="2 3">
    <name type="scientific">Monilinia fructicola</name>
    <name type="common">Brown rot fungus</name>
    <name type="synonym">Ciboria fructicola</name>
    <dbReference type="NCBI Taxonomy" id="38448"/>
    <lineage>
        <taxon>Eukaryota</taxon>
        <taxon>Fungi</taxon>
        <taxon>Dikarya</taxon>
        <taxon>Ascomycota</taxon>
        <taxon>Pezizomycotina</taxon>
        <taxon>Leotiomycetes</taxon>
        <taxon>Helotiales</taxon>
        <taxon>Sclerotiniaceae</taxon>
        <taxon>Monilinia</taxon>
    </lineage>
</organism>
<sequence length="118" mass="12871">MAAQTQAGRGVLAEGSETLEPSEGYLKRHRTDGMGQSERLGVRCRVMGGGEGRGVNGNWNRLCVTKGNETRYPSTHMRNQKGWMDMHILNSVIHVLFCFAGEGASAISRVSTTMGIEE</sequence>
<protein>
    <submittedName>
        <fullName evidence="2">Uncharacterized protein</fullName>
    </submittedName>
</protein>
<evidence type="ECO:0000313" key="3">
    <source>
        <dbReference type="Proteomes" id="UP000322873"/>
    </source>
</evidence>